<protein>
    <submittedName>
        <fullName evidence="6">TetR family transcriptional regulator</fullName>
    </submittedName>
</protein>
<gene>
    <name evidence="6" type="ORF">Pflav_005240</name>
</gene>
<dbReference type="PANTHER" id="PTHR30055:SF234">
    <property type="entry name" value="HTH-TYPE TRANSCRIPTIONAL REGULATOR BETI"/>
    <property type="match status" value="1"/>
</dbReference>
<organism evidence="6 7">
    <name type="scientific">Phytohabitans flavus</name>
    <dbReference type="NCBI Taxonomy" id="1076124"/>
    <lineage>
        <taxon>Bacteria</taxon>
        <taxon>Bacillati</taxon>
        <taxon>Actinomycetota</taxon>
        <taxon>Actinomycetes</taxon>
        <taxon>Micromonosporales</taxon>
        <taxon>Micromonosporaceae</taxon>
    </lineage>
</organism>
<evidence type="ECO:0000256" key="3">
    <source>
        <dbReference type="ARBA" id="ARBA00023163"/>
    </source>
</evidence>
<evidence type="ECO:0000313" key="6">
    <source>
        <dbReference type="EMBL" id="BCB74114.1"/>
    </source>
</evidence>
<keyword evidence="2 4" id="KW-0238">DNA-binding</keyword>
<dbReference type="Proteomes" id="UP000502508">
    <property type="component" value="Chromosome"/>
</dbReference>
<keyword evidence="1" id="KW-0805">Transcription regulation</keyword>
<dbReference type="PRINTS" id="PR00455">
    <property type="entry name" value="HTHTETR"/>
</dbReference>
<dbReference type="InterPro" id="IPR009057">
    <property type="entry name" value="Homeodomain-like_sf"/>
</dbReference>
<dbReference type="PROSITE" id="PS50977">
    <property type="entry name" value="HTH_TETR_2"/>
    <property type="match status" value="1"/>
</dbReference>
<sequence length="197" mass="21379">MPDPRQRLLDAAIDHLAAHGLSDLSLRQLAAALGTSHRMLIYHFGSKEGLLVEVIRAVERRQREAFADLGLDEAVTPGDAIRRMWRRFADPALAPHERLFFEVYGQALQGRTHALPLLDGIVESWLEPAVEFAKARGVPEAVARADARLGVAVMRGLLLDLLATGDRAGVDAAAERYAEAYEALTARPETSPGGPAS</sequence>
<dbReference type="PANTHER" id="PTHR30055">
    <property type="entry name" value="HTH-TYPE TRANSCRIPTIONAL REGULATOR RUTR"/>
    <property type="match status" value="1"/>
</dbReference>
<dbReference type="EMBL" id="AP022870">
    <property type="protein sequence ID" value="BCB74114.1"/>
    <property type="molecule type" value="Genomic_DNA"/>
</dbReference>
<dbReference type="InterPro" id="IPR050109">
    <property type="entry name" value="HTH-type_TetR-like_transc_reg"/>
</dbReference>
<evidence type="ECO:0000313" key="7">
    <source>
        <dbReference type="Proteomes" id="UP000502508"/>
    </source>
</evidence>
<dbReference type="SUPFAM" id="SSF46689">
    <property type="entry name" value="Homeodomain-like"/>
    <property type="match status" value="1"/>
</dbReference>
<dbReference type="Pfam" id="PF00440">
    <property type="entry name" value="TetR_N"/>
    <property type="match status" value="1"/>
</dbReference>
<accession>A0A6F8XJX4</accession>
<feature type="DNA-binding region" description="H-T-H motif" evidence="4">
    <location>
        <begin position="25"/>
        <end position="44"/>
    </location>
</feature>
<evidence type="ECO:0000256" key="1">
    <source>
        <dbReference type="ARBA" id="ARBA00023015"/>
    </source>
</evidence>
<dbReference type="GO" id="GO:0000976">
    <property type="term" value="F:transcription cis-regulatory region binding"/>
    <property type="evidence" value="ECO:0007669"/>
    <property type="project" value="TreeGrafter"/>
</dbReference>
<reference evidence="6 7" key="1">
    <citation type="submission" date="2020-03" db="EMBL/GenBank/DDBJ databases">
        <title>Whole genome shotgun sequence of Phytohabitans flavus NBRC 107702.</title>
        <authorList>
            <person name="Komaki H."/>
            <person name="Tamura T."/>
        </authorList>
    </citation>
    <scope>NUCLEOTIDE SEQUENCE [LARGE SCALE GENOMIC DNA]</scope>
    <source>
        <strain evidence="6 7">NBRC 107702</strain>
    </source>
</reference>
<proteinExistence type="predicted"/>
<feature type="domain" description="HTH tetR-type" evidence="5">
    <location>
        <begin position="2"/>
        <end position="62"/>
    </location>
</feature>
<dbReference type="KEGG" id="pfla:Pflav_005240"/>
<dbReference type="RefSeq" id="WP_173033399.1">
    <property type="nucleotide sequence ID" value="NZ_AP022870.1"/>
</dbReference>
<evidence type="ECO:0000256" key="4">
    <source>
        <dbReference type="PROSITE-ProRule" id="PRU00335"/>
    </source>
</evidence>
<evidence type="ECO:0000259" key="5">
    <source>
        <dbReference type="PROSITE" id="PS50977"/>
    </source>
</evidence>
<keyword evidence="7" id="KW-1185">Reference proteome</keyword>
<reference evidence="6 7" key="2">
    <citation type="submission" date="2020-03" db="EMBL/GenBank/DDBJ databases">
        <authorList>
            <person name="Ichikawa N."/>
            <person name="Kimura A."/>
            <person name="Kitahashi Y."/>
            <person name="Uohara A."/>
        </authorList>
    </citation>
    <scope>NUCLEOTIDE SEQUENCE [LARGE SCALE GENOMIC DNA]</scope>
    <source>
        <strain evidence="6 7">NBRC 107702</strain>
    </source>
</reference>
<name>A0A6F8XJX4_9ACTN</name>
<dbReference type="InterPro" id="IPR001647">
    <property type="entry name" value="HTH_TetR"/>
</dbReference>
<keyword evidence="3" id="KW-0804">Transcription</keyword>
<dbReference type="GO" id="GO:0003700">
    <property type="term" value="F:DNA-binding transcription factor activity"/>
    <property type="evidence" value="ECO:0007669"/>
    <property type="project" value="TreeGrafter"/>
</dbReference>
<dbReference type="Gene3D" id="1.10.357.10">
    <property type="entry name" value="Tetracycline Repressor, domain 2"/>
    <property type="match status" value="1"/>
</dbReference>
<evidence type="ECO:0000256" key="2">
    <source>
        <dbReference type="ARBA" id="ARBA00023125"/>
    </source>
</evidence>
<dbReference type="AlphaFoldDB" id="A0A6F8XJX4"/>